<name>A0A1D6NRQ5_MAIZE</name>
<accession>A0A1D6NRQ5</accession>
<protein>
    <submittedName>
        <fullName evidence="1">DCD (Development and Cell Death) domain protein</fullName>
    </submittedName>
</protein>
<evidence type="ECO:0000313" key="1">
    <source>
        <dbReference type="EMBL" id="AQL00966.1"/>
    </source>
</evidence>
<organism evidence="1">
    <name type="scientific">Zea mays</name>
    <name type="common">Maize</name>
    <dbReference type="NCBI Taxonomy" id="4577"/>
    <lineage>
        <taxon>Eukaryota</taxon>
        <taxon>Viridiplantae</taxon>
        <taxon>Streptophyta</taxon>
        <taxon>Embryophyta</taxon>
        <taxon>Tracheophyta</taxon>
        <taxon>Spermatophyta</taxon>
        <taxon>Magnoliopsida</taxon>
        <taxon>Liliopsida</taxon>
        <taxon>Poales</taxon>
        <taxon>Poaceae</taxon>
        <taxon>PACMAD clade</taxon>
        <taxon>Panicoideae</taxon>
        <taxon>Andropogonodae</taxon>
        <taxon>Andropogoneae</taxon>
        <taxon>Tripsacinae</taxon>
        <taxon>Zea</taxon>
    </lineage>
</organism>
<reference evidence="1" key="1">
    <citation type="submission" date="2015-12" db="EMBL/GenBank/DDBJ databases">
        <title>Update maize B73 reference genome by single molecule sequencing technologies.</title>
        <authorList>
            <consortium name="Maize Genome Sequencing Project"/>
            <person name="Ware D."/>
        </authorList>
    </citation>
    <scope>NUCLEOTIDE SEQUENCE</scope>
    <source>
        <tissue evidence="1">Seedling</tissue>
    </source>
</reference>
<sequence length="99" mass="11314">MISTGFVVLMWRSCTVHGKLLIVRGSLLEQIVWRNSTVMIDLLTVLWTPLIQPTLQLLTRITLLMLKQALGLSQQGLVAPVRQFRHSIRFLVVQYIGDE</sequence>
<dbReference type="EMBL" id="CM000785">
    <property type="protein sequence ID" value="AQL00966.1"/>
    <property type="molecule type" value="Genomic_DNA"/>
</dbReference>
<dbReference type="AlphaFoldDB" id="A0A1D6NRQ5"/>
<gene>
    <name evidence="1" type="ORF">ZEAMMB73_Zm00001d044831</name>
</gene>
<proteinExistence type="predicted"/>